<accession>A0A4C1ZBS3</accession>
<name>A0A4C1ZBS3_EUMVA</name>
<evidence type="ECO:0000313" key="2">
    <source>
        <dbReference type="Proteomes" id="UP000299102"/>
    </source>
</evidence>
<proteinExistence type="predicted"/>
<organism evidence="1 2">
    <name type="scientific">Eumeta variegata</name>
    <name type="common">Bagworm moth</name>
    <name type="synonym">Eumeta japonica</name>
    <dbReference type="NCBI Taxonomy" id="151549"/>
    <lineage>
        <taxon>Eukaryota</taxon>
        <taxon>Metazoa</taxon>
        <taxon>Ecdysozoa</taxon>
        <taxon>Arthropoda</taxon>
        <taxon>Hexapoda</taxon>
        <taxon>Insecta</taxon>
        <taxon>Pterygota</taxon>
        <taxon>Neoptera</taxon>
        <taxon>Endopterygota</taxon>
        <taxon>Lepidoptera</taxon>
        <taxon>Glossata</taxon>
        <taxon>Ditrysia</taxon>
        <taxon>Tineoidea</taxon>
        <taxon>Psychidae</taxon>
        <taxon>Oiketicinae</taxon>
        <taxon>Eumeta</taxon>
    </lineage>
</organism>
<comment type="caution">
    <text evidence="1">The sequence shown here is derived from an EMBL/GenBank/DDBJ whole genome shotgun (WGS) entry which is preliminary data.</text>
</comment>
<gene>
    <name evidence="1" type="ORF">EVAR_64604_1</name>
</gene>
<reference evidence="1 2" key="1">
    <citation type="journal article" date="2019" name="Commun. Biol.">
        <title>The bagworm genome reveals a unique fibroin gene that provides high tensile strength.</title>
        <authorList>
            <person name="Kono N."/>
            <person name="Nakamura H."/>
            <person name="Ohtoshi R."/>
            <person name="Tomita M."/>
            <person name="Numata K."/>
            <person name="Arakawa K."/>
        </authorList>
    </citation>
    <scope>NUCLEOTIDE SEQUENCE [LARGE SCALE GENOMIC DNA]</scope>
</reference>
<sequence>MCKVFITSPQTHTLPQFLYFKLYPFYRTYPRRPNACCGPLTTAVADKVTLSETNGLMCSSKQEASGFLWPKLKIDSSIRSSSESNTVHCICLMLPLLSRVVINFLLVTLAVHAGPSIAEPTGAAIDGRQRYDNAPRVTVQLVENTISTILTTDVLLPYNSCAIVPTPRTVVIVYDLLFRCSSTQRMDLASISIVEGGNRADEPSENEWSPLPMDARNSRKVIRVLPVSYEGIGYLMGRWKGKEGLSHPNSLRCSHKDHIFEI</sequence>
<dbReference type="Proteomes" id="UP000299102">
    <property type="component" value="Unassembled WGS sequence"/>
</dbReference>
<keyword evidence="2" id="KW-1185">Reference proteome</keyword>
<dbReference type="AlphaFoldDB" id="A0A4C1ZBS3"/>
<dbReference type="EMBL" id="BGZK01001688">
    <property type="protein sequence ID" value="GBP84574.1"/>
    <property type="molecule type" value="Genomic_DNA"/>
</dbReference>
<evidence type="ECO:0000313" key="1">
    <source>
        <dbReference type="EMBL" id="GBP84574.1"/>
    </source>
</evidence>
<protein>
    <submittedName>
        <fullName evidence="1">Uncharacterized protein</fullName>
    </submittedName>
</protein>